<dbReference type="Gene3D" id="3.40.190.290">
    <property type="match status" value="1"/>
</dbReference>
<dbReference type="InterPro" id="IPR005119">
    <property type="entry name" value="LysR_subst-bd"/>
</dbReference>
<gene>
    <name evidence="6" type="ORF">DEJ48_17730</name>
</gene>
<name>A0A5P2BX13_STRVZ</name>
<dbReference type="GO" id="GO:0003677">
    <property type="term" value="F:DNA binding"/>
    <property type="evidence" value="ECO:0007669"/>
    <property type="project" value="UniProtKB-KW"/>
</dbReference>
<comment type="similarity">
    <text evidence="1">Belongs to the LysR transcriptional regulatory family.</text>
</comment>
<evidence type="ECO:0000256" key="4">
    <source>
        <dbReference type="ARBA" id="ARBA00023163"/>
    </source>
</evidence>
<feature type="domain" description="HTH lysR-type" evidence="5">
    <location>
        <begin position="1"/>
        <end position="58"/>
    </location>
</feature>
<dbReference type="InterPro" id="IPR036388">
    <property type="entry name" value="WH-like_DNA-bd_sf"/>
</dbReference>
<reference evidence="6 7" key="1">
    <citation type="submission" date="2018-05" db="EMBL/GenBank/DDBJ databases">
        <title>Streptomyces venezuelae.</title>
        <authorList>
            <person name="Kim W."/>
            <person name="Lee N."/>
            <person name="Cho B.-K."/>
        </authorList>
    </citation>
    <scope>NUCLEOTIDE SEQUENCE [LARGE SCALE GENOMIC DNA]</scope>
    <source>
        <strain evidence="6 7">ATCC 14584</strain>
    </source>
</reference>
<dbReference type="Pfam" id="PF00126">
    <property type="entry name" value="HTH_1"/>
    <property type="match status" value="1"/>
</dbReference>
<dbReference type="SUPFAM" id="SSF46785">
    <property type="entry name" value="Winged helix' DNA-binding domain"/>
    <property type="match status" value="1"/>
</dbReference>
<dbReference type="InterPro" id="IPR036390">
    <property type="entry name" value="WH_DNA-bd_sf"/>
</dbReference>
<evidence type="ECO:0000256" key="3">
    <source>
        <dbReference type="ARBA" id="ARBA00023125"/>
    </source>
</evidence>
<dbReference type="EMBL" id="CP029192">
    <property type="protein sequence ID" value="QES35004.1"/>
    <property type="molecule type" value="Genomic_DNA"/>
</dbReference>
<dbReference type="SUPFAM" id="SSF53850">
    <property type="entry name" value="Periplasmic binding protein-like II"/>
    <property type="match status" value="1"/>
</dbReference>
<evidence type="ECO:0000313" key="6">
    <source>
        <dbReference type="EMBL" id="QES35004.1"/>
    </source>
</evidence>
<protein>
    <submittedName>
        <fullName evidence="6">LysR family transcriptional regulator</fullName>
    </submittedName>
</protein>
<evidence type="ECO:0000313" key="7">
    <source>
        <dbReference type="Proteomes" id="UP000322927"/>
    </source>
</evidence>
<dbReference type="OrthoDB" id="3181812at2"/>
<dbReference type="FunFam" id="1.10.10.10:FF:000001">
    <property type="entry name" value="LysR family transcriptional regulator"/>
    <property type="match status" value="1"/>
</dbReference>
<dbReference type="PROSITE" id="PS50931">
    <property type="entry name" value="HTH_LYSR"/>
    <property type="match status" value="1"/>
</dbReference>
<dbReference type="Gene3D" id="1.10.10.10">
    <property type="entry name" value="Winged helix-like DNA-binding domain superfamily/Winged helix DNA-binding domain"/>
    <property type="match status" value="1"/>
</dbReference>
<dbReference type="GO" id="GO:0003700">
    <property type="term" value="F:DNA-binding transcription factor activity"/>
    <property type="evidence" value="ECO:0007669"/>
    <property type="project" value="InterPro"/>
</dbReference>
<proteinExistence type="inferred from homology"/>
<dbReference type="PANTHER" id="PTHR30346:SF28">
    <property type="entry name" value="HTH-TYPE TRANSCRIPTIONAL REGULATOR CYNR"/>
    <property type="match status" value="1"/>
</dbReference>
<evidence type="ECO:0000256" key="2">
    <source>
        <dbReference type="ARBA" id="ARBA00023015"/>
    </source>
</evidence>
<dbReference type="Proteomes" id="UP000322927">
    <property type="component" value="Chromosome"/>
</dbReference>
<organism evidence="6 7">
    <name type="scientific">Streptomyces venezuelae</name>
    <dbReference type="NCBI Taxonomy" id="54571"/>
    <lineage>
        <taxon>Bacteria</taxon>
        <taxon>Bacillati</taxon>
        <taxon>Actinomycetota</taxon>
        <taxon>Actinomycetes</taxon>
        <taxon>Kitasatosporales</taxon>
        <taxon>Streptomycetaceae</taxon>
        <taxon>Streptomyces</taxon>
    </lineage>
</organism>
<dbReference type="PANTHER" id="PTHR30346">
    <property type="entry name" value="TRANSCRIPTIONAL DUAL REGULATOR HCAR-RELATED"/>
    <property type="match status" value="1"/>
</dbReference>
<keyword evidence="3" id="KW-0238">DNA-binding</keyword>
<dbReference type="AlphaFoldDB" id="A0A5P2BX13"/>
<keyword evidence="4" id="KW-0804">Transcription</keyword>
<dbReference type="Pfam" id="PF03466">
    <property type="entry name" value="LysR_substrate"/>
    <property type="match status" value="1"/>
</dbReference>
<sequence>MELRQLEYFIAVAEEENFTRAAERVHISQSGVSAQIRQLEHDLGAPLFHRSGRNTGLTSAGRAALRHARSALAAVDAVRQAVDEVNGLIRGRLVVGMVTACTVTPLFDALSAFHHHHPGVEITLLEDTSDRLVERLRAGTADLALVSTPGTPPPGLEAYEIIREPLVAAIPTNHPLGSAPEVTLADLARHSVVSLPTGTGIRKVFDDACAAAGVHVEIAFQAAAPSAIADLAIRGLGVAILSESMVAQHRPHLTTRTITDIHTQPVLSLTWPTTDNPALRQLLHHCHTAFTHPTPTPARNTEDPRSE</sequence>
<accession>A0A5P2BX13</accession>
<keyword evidence="2" id="KW-0805">Transcription regulation</keyword>
<dbReference type="PRINTS" id="PR00039">
    <property type="entry name" value="HTHLYSR"/>
</dbReference>
<evidence type="ECO:0000256" key="1">
    <source>
        <dbReference type="ARBA" id="ARBA00009437"/>
    </source>
</evidence>
<dbReference type="GO" id="GO:0032993">
    <property type="term" value="C:protein-DNA complex"/>
    <property type="evidence" value="ECO:0007669"/>
    <property type="project" value="TreeGrafter"/>
</dbReference>
<evidence type="ECO:0000259" key="5">
    <source>
        <dbReference type="PROSITE" id="PS50931"/>
    </source>
</evidence>
<dbReference type="InterPro" id="IPR000847">
    <property type="entry name" value="LysR_HTH_N"/>
</dbReference>
<dbReference type="RefSeq" id="WP_150217136.1">
    <property type="nucleotide sequence ID" value="NZ_CP029192.1"/>
</dbReference>